<proteinExistence type="predicted"/>
<dbReference type="STRING" id="1544798.LH29_00555"/>
<dbReference type="Proteomes" id="UP000032544">
    <property type="component" value="Unassembled WGS sequence"/>
</dbReference>
<organism evidence="1 2">
    <name type="scientific">Draconibacterium sediminis</name>
    <dbReference type="NCBI Taxonomy" id="1544798"/>
    <lineage>
        <taxon>Bacteria</taxon>
        <taxon>Pseudomonadati</taxon>
        <taxon>Bacteroidota</taxon>
        <taxon>Bacteroidia</taxon>
        <taxon>Marinilabiliales</taxon>
        <taxon>Prolixibacteraceae</taxon>
        <taxon>Draconibacterium</taxon>
    </lineage>
</organism>
<evidence type="ECO:0000313" key="1">
    <source>
        <dbReference type="EMBL" id="KJF44065.1"/>
    </source>
</evidence>
<keyword evidence="2" id="KW-1185">Reference proteome</keyword>
<protein>
    <submittedName>
        <fullName evidence="1">Uncharacterized protein</fullName>
    </submittedName>
</protein>
<sequence>MNDFINIDGKRLRLAKRENGHTMAYCDDLFRLVGLEGLCRWENTDRFYHLLGIDSTWAIKFSSYECDLRRELVCQKLKRYFIIDCGIRMTRTFNIDLQENDFEITRYYLELLDDTWYTRADVLEMLIDEGFNVTLNNF</sequence>
<gene>
    <name evidence="1" type="ORF">LH29_00555</name>
</gene>
<dbReference type="AlphaFoldDB" id="A0A0D8JAN7"/>
<name>A0A0D8JAN7_9BACT</name>
<dbReference type="EMBL" id="JRHC01000001">
    <property type="protein sequence ID" value="KJF44065.1"/>
    <property type="molecule type" value="Genomic_DNA"/>
</dbReference>
<dbReference type="RefSeq" id="WP_045025625.1">
    <property type="nucleotide sequence ID" value="NZ_JRHC01000001.1"/>
</dbReference>
<evidence type="ECO:0000313" key="2">
    <source>
        <dbReference type="Proteomes" id="UP000032544"/>
    </source>
</evidence>
<reference evidence="1 2" key="1">
    <citation type="submission" date="2014-09" db="EMBL/GenBank/DDBJ databases">
        <title>Draft Genome Sequence of Draconibacterium sp. JN14CK-3.</title>
        <authorList>
            <person name="Dong C."/>
            <person name="Lai Q."/>
            <person name="Shao Z."/>
        </authorList>
    </citation>
    <scope>NUCLEOTIDE SEQUENCE [LARGE SCALE GENOMIC DNA]</scope>
    <source>
        <strain evidence="1 2">JN14CK-3</strain>
    </source>
</reference>
<accession>A0A0D8JAN7</accession>
<comment type="caution">
    <text evidence="1">The sequence shown here is derived from an EMBL/GenBank/DDBJ whole genome shotgun (WGS) entry which is preliminary data.</text>
</comment>